<dbReference type="GO" id="GO:0003700">
    <property type="term" value="F:DNA-binding transcription factor activity"/>
    <property type="evidence" value="ECO:0007669"/>
    <property type="project" value="TreeGrafter"/>
</dbReference>
<gene>
    <name evidence="4" type="ORF">DCD74_09675</name>
</gene>
<dbReference type="GO" id="GO:0000976">
    <property type="term" value="F:transcription cis-regulatory region binding"/>
    <property type="evidence" value="ECO:0007669"/>
    <property type="project" value="TreeGrafter"/>
</dbReference>
<dbReference type="AlphaFoldDB" id="A0A344J7A1"/>
<organism evidence="4 5">
    <name type="scientific">Solilutibacter oculi</name>
    <dbReference type="NCBI Taxonomy" id="2698682"/>
    <lineage>
        <taxon>Bacteria</taxon>
        <taxon>Pseudomonadati</taxon>
        <taxon>Pseudomonadota</taxon>
        <taxon>Gammaproteobacteria</taxon>
        <taxon>Lysobacterales</taxon>
        <taxon>Lysobacteraceae</taxon>
        <taxon>Solilutibacter</taxon>
    </lineage>
</organism>
<dbReference type="PROSITE" id="PS50977">
    <property type="entry name" value="HTH_TETR_2"/>
    <property type="match status" value="1"/>
</dbReference>
<dbReference type="PANTHER" id="PTHR30055">
    <property type="entry name" value="HTH-TYPE TRANSCRIPTIONAL REGULATOR RUTR"/>
    <property type="match status" value="1"/>
</dbReference>
<dbReference type="EMBL" id="CP029556">
    <property type="protein sequence ID" value="AXA84911.1"/>
    <property type="molecule type" value="Genomic_DNA"/>
</dbReference>
<dbReference type="PANTHER" id="PTHR30055:SF226">
    <property type="entry name" value="HTH-TYPE TRANSCRIPTIONAL REGULATOR PKSA"/>
    <property type="match status" value="1"/>
</dbReference>
<feature type="DNA-binding region" description="H-T-H motif" evidence="2">
    <location>
        <begin position="40"/>
        <end position="59"/>
    </location>
</feature>
<evidence type="ECO:0000256" key="2">
    <source>
        <dbReference type="PROSITE-ProRule" id="PRU00335"/>
    </source>
</evidence>
<dbReference type="OrthoDB" id="63332at2"/>
<feature type="domain" description="HTH tetR-type" evidence="3">
    <location>
        <begin position="17"/>
        <end position="77"/>
    </location>
</feature>
<evidence type="ECO:0000256" key="1">
    <source>
        <dbReference type="ARBA" id="ARBA00023125"/>
    </source>
</evidence>
<dbReference type="PRINTS" id="PR00455">
    <property type="entry name" value="HTHTETR"/>
</dbReference>
<dbReference type="InterPro" id="IPR050109">
    <property type="entry name" value="HTH-type_TetR-like_transc_reg"/>
</dbReference>
<dbReference type="Gene3D" id="1.10.357.10">
    <property type="entry name" value="Tetracycline Repressor, domain 2"/>
    <property type="match status" value="1"/>
</dbReference>
<evidence type="ECO:0000313" key="4">
    <source>
        <dbReference type="EMBL" id="AXA84911.1"/>
    </source>
</evidence>
<dbReference type="SUPFAM" id="SSF46689">
    <property type="entry name" value="Homeodomain-like"/>
    <property type="match status" value="1"/>
</dbReference>
<dbReference type="InterPro" id="IPR001647">
    <property type="entry name" value="HTH_TetR"/>
</dbReference>
<dbReference type="Proteomes" id="UP000251842">
    <property type="component" value="Chromosome"/>
</dbReference>
<dbReference type="KEGG" id="lue:DCD74_09675"/>
<reference evidence="5" key="1">
    <citation type="submission" date="2018-05" db="EMBL/GenBank/DDBJ databases">
        <title>Luteimonas pekinense sp. nov., isolated from human Meibomian gland secretions, Beijing, China.</title>
        <authorList>
            <person name="Wen T."/>
            <person name="Bai H."/>
            <person name="Lv H."/>
        </authorList>
    </citation>
    <scope>NUCLEOTIDE SEQUENCE [LARGE SCALE GENOMIC DNA]</scope>
    <source>
        <strain evidence="5">83-4</strain>
    </source>
</reference>
<dbReference type="SUPFAM" id="SSF48498">
    <property type="entry name" value="Tetracyclin repressor-like, C-terminal domain"/>
    <property type="match status" value="1"/>
</dbReference>
<evidence type="ECO:0000313" key="5">
    <source>
        <dbReference type="Proteomes" id="UP000251842"/>
    </source>
</evidence>
<accession>A0A344J7A1</accession>
<dbReference type="InterPro" id="IPR036271">
    <property type="entry name" value="Tet_transcr_reg_TetR-rel_C_sf"/>
</dbReference>
<keyword evidence="5" id="KW-1185">Reference proteome</keyword>
<proteinExistence type="predicted"/>
<sequence>MRKALQQGSNARAERARVQRDRILDAAQRCFSERGFHGASMAMIADTAQMSPGLIYRYFAGKSELIHGIVSRQVELLADDLEALESGTRDPVDGIVENYEYCVTRNREDASTPCHLDATLVLEIVAESSRDPVIVEALDLLDQRISHGLGQWLAQAAGQRGTQVAPELLQARTLILRALLDGLKMRQARDPELDLAMLRRGLQDVLPQLLGDAA</sequence>
<dbReference type="Pfam" id="PF00440">
    <property type="entry name" value="TetR_N"/>
    <property type="match status" value="1"/>
</dbReference>
<name>A0A344J7A1_9GAMM</name>
<dbReference type="InterPro" id="IPR009057">
    <property type="entry name" value="Homeodomain-like_sf"/>
</dbReference>
<protein>
    <recommendedName>
        <fullName evidence="3">HTH tetR-type domain-containing protein</fullName>
    </recommendedName>
</protein>
<evidence type="ECO:0000259" key="3">
    <source>
        <dbReference type="PROSITE" id="PS50977"/>
    </source>
</evidence>
<keyword evidence="1 2" id="KW-0238">DNA-binding</keyword>
<dbReference type="RefSeq" id="WP_112927123.1">
    <property type="nucleotide sequence ID" value="NZ_CP029556.1"/>
</dbReference>